<proteinExistence type="predicted"/>
<sequence length="133" mass="14733">MQHANNNHCWIFGDSGYPLEPWLLTPFPEVQPVLPFASAFHAVSVACIVHGSGALGHRTIGHVANGHVANGHETLHTVQLDTVHLDTVILDTVAFGHYLYINEGMSVLEIMKLWMLSVEYVVPKQCFFVEKDG</sequence>
<dbReference type="EMBL" id="LBMM01010385">
    <property type="protein sequence ID" value="KMQ87502.1"/>
    <property type="molecule type" value="Genomic_DNA"/>
</dbReference>
<name>A0A0J7KB44_LASNI</name>
<reference evidence="1 2" key="1">
    <citation type="submission" date="2015-04" db="EMBL/GenBank/DDBJ databases">
        <title>Lasius niger genome sequencing.</title>
        <authorList>
            <person name="Konorov E.A."/>
            <person name="Nikitin M.A."/>
            <person name="Kirill M.V."/>
            <person name="Chang P."/>
        </authorList>
    </citation>
    <scope>NUCLEOTIDE SEQUENCE [LARGE SCALE GENOMIC DNA]</scope>
    <source>
        <tissue evidence="1">Whole</tissue>
    </source>
</reference>
<organism evidence="1 2">
    <name type="scientific">Lasius niger</name>
    <name type="common">Black garden ant</name>
    <dbReference type="NCBI Taxonomy" id="67767"/>
    <lineage>
        <taxon>Eukaryota</taxon>
        <taxon>Metazoa</taxon>
        <taxon>Ecdysozoa</taxon>
        <taxon>Arthropoda</taxon>
        <taxon>Hexapoda</taxon>
        <taxon>Insecta</taxon>
        <taxon>Pterygota</taxon>
        <taxon>Neoptera</taxon>
        <taxon>Endopterygota</taxon>
        <taxon>Hymenoptera</taxon>
        <taxon>Apocrita</taxon>
        <taxon>Aculeata</taxon>
        <taxon>Formicoidea</taxon>
        <taxon>Formicidae</taxon>
        <taxon>Formicinae</taxon>
        <taxon>Lasius</taxon>
        <taxon>Lasius</taxon>
    </lineage>
</organism>
<dbReference type="PaxDb" id="67767-A0A0J7KB44"/>
<keyword evidence="2" id="KW-1185">Reference proteome</keyword>
<comment type="caution">
    <text evidence="1">The sequence shown here is derived from an EMBL/GenBank/DDBJ whole genome shotgun (WGS) entry which is preliminary data.</text>
</comment>
<evidence type="ECO:0000313" key="1">
    <source>
        <dbReference type="EMBL" id="KMQ87502.1"/>
    </source>
</evidence>
<protein>
    <submittedName>
        <fullName evidence="1">Nuclease harbi1-like isoform x2 protein</fullName>
    </submittedName>
</protein>
<gene>
    <name evidence="1" type="ORF">RF55_13196</name>
</gene>
<dbReference type="Proteomes" id="UP000036403">
    <property type="component" value="Unassembled WGS sequence"/>
</dbReference>
<dbReference type="AlphaFoldDB" id="A0A0J7KB44"/>
<accession>A0A0J7KB44</accession>
<dbReference type="OrthoDB" id="2415966at2759"/>
<evidence type="ECO:0000313" key="2">
    <source>
        <dbReference type="Proteomes" id="UP000036403"/>
    </source>
</evidence>